<dbReference type="RefSeq" id="WP_385876085.1">
    <property type="nucleotide sequence ID" value="NZ_JBHLXE010000027.1"/>
</dbReference>
<evidence type="ECO:0000313" key="1">
    <source>
        <dbReference type="EMBL" id="MFC0178989.1"/>
    </source>
</evidence>
<gene>
    <name evidence="1" type="ORF">ACFFIT_02585</name>
</gene>
<dbReference type="Proteomes" id="UP001589758">
    <property type="component" value="Unassembled WGS sequence"/>
</dbReference>
<proteinExistence type="predicted"/>
<organism evidence="1 2">
    <name type="scientific">Thorsellia kenyensis</name>
    <dbReference type="NCBI Taxonomy" id="1549888"/>
    <lineage>
        <taxon>Bacteria</taxon>
        <taxon>Pseudomonadati</taxon>
        <taxon>Pseudomonadota</taxon>
        <taxon>Gammaproteobacteria</taxon>
        <taxon>Enterobacterales</taxon>
        <taxon>Thorselliaceae</taxon>
        <taxon>Thorsellia</taxon>
    </lineage>
</organism>
<accession>A0ABV6C7Q0</accession>
<dbReference type="EMBL" id="JBHLXE010000027">
    <property type="protein sequence ID" value="MFC0178989.1"/>
    <property type="molecule type" value="Genomic_DNA"/>
</dbReference>
<sequence length="144" mass="16530">MGFNVFVGKKLSETRQKAFKCALGSAQKTNQNLLIILPTIDNYKNIDNDIEDAITRKSLGLILKSTQPTKLGDIIAERTIIKTFEKNNSKYRNYVIFAIEPTINDWEVLRKLNQIVVATEWWSSTKSDKYNEIYKEINANITPT</sequence>
<evidence type="ECO:0000313" key="2">
    <source>
        <dbReference type="Proteomes" id="UP001589758"/>
    </source>
</evidence>
<comment type="caution">
    <text evidence="1">The sequence shown here is derived from an EMBL/GenBank/DDBJ whole genome shotgun (WGS) entry which is preliminary data.</text>
</comment>
<keyword evidence="2" id="KW-1185">Reference proteome</keyword>
<reference evidence="1 2" key="1">
    <citation type="submission" date="2024-09" db="EMBL/GenBank/DDBJ databases">
        <authorList>
            <person name="Sun Q."/>
            <person name="Mori K."/>
        </authorList>
    </citation>
    <scope>NUCLEOTIDE SEQUENCE [LARGE SCALE GENOMIC DNA]</scope>
    <source>
        <strain evidence="1 2">CCM 8545</strain>
    </source>
</reference>
<protein>
    <submittedName>
        <fullName evidence="1">Uncharacterized protein</fullName>
    </submittedName>
</protein>
<name>A0ABV6C7Q0_9GAMM</name>